<accession>A0A9R0HU43</accession>
<reference evidence="2" key="1">
    <citation type="journal article" date="2021" name="Nat. Commun.">
        <title>Genomic analyses provide insights into spinach domestication and the genetic basis of agronomic traits.</title>
        <authorList>
            <person name="Cai X."/>
            <person name="Sun X."/>
            <person name="Xu C."/>
            <person name="Sun H."/>
            <person name="Wang X."/>
            <person name="Ge C."/>
            <person name="Zhang Z."/>
            <person name="Wang Q."/>
            <person name="Fei Z."/>
            <person name="Jiao C."/>
            <person name="Wang Q."/>
        </authorList>
    </citation>
    <scope>NUCLEOTIDE SEQUENCE [LARGE SCALE GENOMIC DNA]</scope>
    <source>
        <strain evidence="2">cv. Varoflay</strain>
    </source>
</reference>
<gene>
    <name evidence="3" type="primary">LOC110776800</name>
</gene>
<evidence type="ECO:0000313" key="2">
    <source>
        <dbReference type="Proteomes" id="UP000813463"/>
    </source>
</evidence>
<dbReference type="PANTHER" id="PTHR37610:SF97">
    <property type="entry name" value="RETROTRANSPOSON GAG DOMAIN-CONTAINING PROTEIN"/>
    <property type="match status" value="1"/>
</dbReference>
<feature type="domain" description="Retrotransposon Copia-like N-terminal" evidence="1">
    <location>
        <begin position="30"/>
        <end position="77"/>
    </location>
</feature>
<evidence type="ECO:0000313" key="3">
    <source>
        <dbReference type="RefSeq" id="XP_021837057.2"/>
    </source>
</evidence>
<reference evidence="3" key="2">
    <citation type="submission" date="2025-08" db="UniProtKB">
        <authorList>
            <consortium name="RefSeq"/>
        </authorList>
    </citation>
    <scope>IDENTIFICATION</scope>
    <source>
        <tissue evidence="3">Leaf</tissue>
    </source>
</reference>
<dbReference type="KEGG" id="soe:110776800"/>
<dbReference type="PANTHER" id="PTHR37610">
    <property type="entry name" value="CCHC-TYPE DOMAIN-CONTAINING PROTEIN"/>
    <property type="match status" value="1"/>
</dbReference>
<dbReference type="GeneID" id="110776800"/>
<protein>
    <recommendedName>
        <fullName evidence="1">Retrotransposon Copia-like N-terminal domain-containing protein</fullName>
    </recommendedName>
</protein>
<keyword evidence="2" id="KW-1185">Reference proteome</keyword>
<sequence>MAINDDHVEDPMRNVTLPPNQDPASIYYIHPSDANSVQLVSFKFNGEGFTGWKKSMLLALSAKNKLGFFDGSICKPDAGTVECRSWERCNNLVCSLILGNLSEIIAKSVMFLKSAREVWCNLEERFGLASMAQVYSLEQKLVELIQGEKFLSFSLKSSQSGMQLKKLTLCLTVPVTIAPAMSLRSFFKDSKKKW</sequence>
<dbReference type="Pfam" id="PF14244">
    <property type="entry name" value="Retrotran_gag_3"/>
    <property type="match status" value="1"/>
</dbReference>
<name>A0A9R0HU43_SPIOL</name>
<evidence type="ECO:0000259" key="1">
    <source>
        <dbReference type="Pfam" id="PF14244"/>
    </source>
</evidence>
<dbReference type="RefSeq" id="XP_021837057.2">
    <property type="nucleotide sequence ID" value="XM_021981365.2"/>
</dbReference>
<dbReference type="InterPro" id="IPR029472">
    <property type="entry name" value="Copia-like_N"/>
</dbReference>
<dbReference type="AlphaFoldDB" id="A0A9R0HU43"/>
<proteinExistence type="predicted"/>
<organism evidence="2 3">
    <name type="scientific">Spinacia oleracea</name>
    <name type="common">Spinach</name>
    <dbReference type="NCBI Taxonomy" id="3562"/>
    <lineage>
        <taxon>Eukaryota</taxon>
        <taxon>Viridiplantae</taxon>
        <taxon>Streptophyta</taxon>
        <taxon>Embryophyta</taxon>
        <taxon>Tracheophyta</taxon>
        <taxon>Spermatophyta</taxon>
        <taxon>Magnoliopsida</taxon>
        <taxon>eudicotyledons</taxon>
        <taxon>Gunneridae</taxon>
        <taxon>Pentapetalae</taxon>
        <taxon>Caryophyllales</taxon>
        <taxon>Chenopodiaceae</taxon>
        <taxon>Chenopodioideae</taxon>
        <taxon>Anserineae</taxon>
        <taxon>Spinacia</taxon>
    </lineage>
</organism>
<dbReference type="Proteomes" id="UP000813463">
    <property type="component" value="Chromosome 1"/>
</dbReference>